<dbReference type="EMBL" id="UYJE01000022">
    <property type="protein sequence ID" value="VDH89322.1"/>
    <property type="molecule type" value="Genomic_DNA"/>
</dbReference>
<comment type="caution">
    <text evidence="9">The sequence shown here is derived from an EMBL/GenBank/DDBJ whole genome shotgun (WGS) entry which is preliminary data.</text>
</comment>
<dbReference type="PANTHER" id="PTHR24269:SF16">
    <property type="entry name" value="PROTEIN SLG1"/>
    <property type="match status" value="1"/>
</dbReference>
<evidence type="ECO:0000256" key="1">
    <source>
        <dbReference type="ARBA" id="ARBA00004167"/>
    </source>
</evidence>
<dbReference type="PANTHER" id="PTHR24269">
    <property type="entry name" value="KREMEN PROTEIN"/>
    <property type="match status" value="1"/>
</dbReference>
<sequence length="316" mass="34971">MRIIIIFVLYFHQEKLEVFGIEKEYIGCYEDQRERTLPYERIDLEGTMNNDICASHCCSALDGATVSGTEAWYVCFCSNVTNTDNFVLRDPATGKDCDMVCDGNQNEMCGGEWSLSVYRIDCSTDTTVTSKTLTLSDKSTLTIDYTPTNSDKSKVATTNSPIISDKSTVTTTSSPTTSDVSTVTTNALQTTRYISTVITEITTESPKPVNSQSTSEKTLFNQKSTLESNDSVCSCTDCLPLNKTVWTEEEIANRVILLKNAISINKKETHLYKNAKRSAYDSRKSARNIGIVGIIAMMLPFIFIIAIDILSILAVT</sequence>
<keyword evidence="3" id="KW-0732">Signal</keyword>
<dbReference type="Proteomes" id="UP000596742">
    <property type="component" value="Unassembled WGS sequence"/>
</dbReference>
<evidence type="ECO:0000256" key="3">
    <source>
        <dbReference type="ARBA" id="ARBA00022729"/>
    </source>
</evidence>
<evidence type="ECO:0000256" key="4">
    <source>
        <dbReference type="ARBA" id="ARBA00022989"/>
    </source>
</evidence>
<dbReference type="SMART" id="SM00321">
    <property type="entry name" value="WSC"/>
    <property type="match status" value="1"/>
</dbReference>
<evidence type="ECO:0000256" key="7">
    <source>
        <dbReference type="SAM" id="Phobius"/>
    </source>
</evidence>
<dbReference type="AlphaFoldDB" id="A0A8B6BFP4"/>
<comment type="subcellular location">
    <subcellularLocation>
        <location evidence="1">Membrane</location>
        <topology evidence="1">Single-pass membrane protein</topology>
    </subcellularLocation>
</comment>
<keyword evidence="6" id="KW-0325">Glycoprotein</keyword>
<gene>
    <name evidence="9" type="ORF">MGAL_10B026397</name>
</gene>
<evidence type="ECO:0000313" key="9">
    <source>
        <dbReference type="EMBL" id="VDH89322.1"/>
    </source>
</evidence>
<accession>A0A8B6BFP4</accession>
<keyword evidence="2 7" id="KW-0812">Transmembrane</keyword>
<evidence type="ECO:0000313" key="10">
    <source>
        <dbReference type="Proteomes" id="UP000596742"/>
    </source>
</evidence>
<dbReference type="InterPro" id="IPR051836">
    <property type="entry name" value="Kremen_rcpt"/>
</dbReference>
<keyword evidence="10" id="KW-1185">Reference proteome</keyword>
<keyword evidence="5 7" id="KW-0472">Membrane</keyword>
<evidence type="ECO:0000256" key="5">
    <source>
        <dbReference type="ARBA" id="ARBA00023136"/>
    </source>
</evidence>
<evidence type="ECO:0000256" key="2">
    <source>
        <dbReference type="ARBA" id="ARBA00022692"/>
    </source>
</evidence>
<name>A0A8B6BFP4_MYTGA</name>
<dbReference type="Pfam" id="PF01822">
    <property type="entry name" value="WSC"/>
    <property type="match status" value="1"/>
</dbReference>
<dbReference type="InterPro" id="IPR002889">
    <property type="entry name" value="WSC_carb-bd"/>
</dbReference>
<evidence type="ECO:0000256" key="6">
    <source>
        <dbReference type="ARBA" id="ARBA00023180"/>
    </source>
</evidence>
<evidence type="ECO:0000259" key="8">
    <source>
        <dbReference type="PROSITE" id="PS51212"/>
    </source>
</evidence>
<organism evidence="9 10">
    <name type="scientific">Mytilus galloprovincialis</name>
    <name type="common">Mediterranean mussel</name>
    <dbReference type="NCBI Taxonomy" id="29158"/>
    <lineage>
        <taxon>Eukaryota</taxon>
        <taxon>Metazoa</taxon>
        <taxon>Spiralia</taxon>
        <taxon>Lophotrochozoa</taxon>
        <taxon>Mollusca</taxon>
        <taxon>Bivalvia</taxon>
        <taxon>Autobranchia</taxon>
        <taxon>Pteriomorphia</taxon>
        <taxon>Mytilida</taxon>
        <taxon>Mytiloidea</taxon>
        <taxon>Mytilidae</taxon>
        <taxon>Mytilinae</taxon>
        <taxon>Mytilus</taxon>
    </lineage>
</organism>
<feature type="domain" description="WSC" evidence="8">
    <location>
        <begin position="22"/>
        <end position="121"/>
    </location>
</feature>
<protein>
    <recommendedName>
        <fullName evidence="8">WSC domain-containing protein</fullName>
    </recommendedName>
</protein>
<dbReference type="PROSITE" id="PS51212">
    <property type="entry name" value="WSC"/>
    <property type="match status" value="1"/>
</dbReference>
<keyword evidence="4 7" id="KW-1133">Transmembrane helix</keyword>
<dbReference type="GO" id="GO:0005886">
    <property type="term" value="C:plasma membrane"/>
    <property type="evidence" value="ECO:0007669"/>
    <property type="project" value="TreeGrafter"/>
</dbReference>
<dbReference type="OrthoDB" id="10043391at2759"/>
<feature type="transmembrane region" description="Helical" evidence="7">
    <location>
        <begin position="289"/>
        <end position="315"/>
    </location>
</feature>
<reference evidence="9" key="1">
    <citation type="submission" date="2018-11" db="EMBL/GenBank/DDBJ databases">
        <authorList>
            <person name="Alioto T."/>
            <person name="Alioto T."/>
        </authorList>
    </citation>
    <scope>NUCLEOTIDE SEQUENCE</scope>
</reference>
<proteinExistence type="predicted"/>